<proteinExistence type="predicted"/>
<accession>A0A061RSD0</accession>
<evidence type="ECO:0000313" key="1">
    <source>
        <dbReference type="EMBL" id="JAC74888.1"/>
    </source>
</evidence>
<dbReference type="EMBL" id="GBEZ01010835">
    <property type="protein sequence ID" value="JAC74888.1"/>
    <property type="molecule type" value="Transcribed_RNA"/>
</dbReference>
<organism evidence="1">
    <name type="scientific">Tetraselmis sp. GSL018</name>
    <dbReference type="NCBI Taxonomy" id="582737"/>
    <lineage>
        <taxon>Eukaryota</taxon>
        <taxon>Viridiplantae</taxon>
        <taxon>Chlorophyta</taxon>
        <taxon>core chlorophytes</taxon>
        <taxon>Chlorodendrophyceae</taxon>
        <taxon>Chlorodendrales</taxon>
        <taxon>Chlorodendraceae</taxon>
        <taxon>Tetraselmis</taxon>
    </lineage>
</organism>
<reference evidence="1" key="1">
    <citation type="submission" date="2014-05" db="EMBL/GenBank/DDBJ databases">
        <title>The transcriptome of the halophilic microalga Tetraselmis sp. GSL018 isolated from the Great Salt Lake, Utah.</title>
        <authorList>
            <person name="Jinkerson R.E."/>
            <person name="D'Adamo S."/>
            <person name="Posewitz M.C."/>
        </authorList>
    </citation>
    <scope>NUCLEOTIDE SEQUENCE</scope>
    <source>
        <strain evidence="1">GSL018</strain>
    </source>
</reference>
<gene>
    <name evidence="1" type="ORF">TSPGSL018_24743</name>
</gene>
<name>A0A061RSD0_9CHLO</name>
<feature type="non-terminal residue" evidence="1">
    <location>
        <position position="66"/>
    </location>
</feature>
<feature type="non-terminal residue" evidence="1">
    <location>
        <position position="1"/>
    </location>
</feature>
<sequence length="66" mass="7207">EGQLKLLTCLCDGGPKPKLPKLATADATAEVLICELYHQDNYPRTLEHGRGKLSSLRFALCHGFAP</sequence>
<protein>
    <submittedName>
        <fullName evidence="1">Uncharacterized protein</fullName>
    </submittedName>
</protein>
<dbReference type="AlphaFoldDB" id="A0A061RSD0"/>